<dbReference type="GO" id="GO:0005829">
    <property type="term" value="C:cytosol"/>
    <property type="evidence" value="ECO:0007669"/>
    <property type="project" value="TreeGrafter"/>
</dbReference>
<dbReference type="InterPro" id="IPR020449">
    <property type="entry name" value="Tscrpt_reg_AraC-type_HTH"/>
</dbReference>
<dbReference type="PANTHER" id="PTHR47894:SF1">
    <property type="entry name" value="HTH-TYPE TRANSCRIPTIONAL REGULATOR VQSM"/>
    <property type="match status" value="1"/>
</dbReference>
<keyword evidence="6" id="KW-1185">Reference proteome</keyword>
<accession>A0A2K9LJS9</accession>
<dbReference type="GO" id="GO:0000976">
    <property type="term" value="F:transcription cis-regulatory region binding"/>
    <property type="evidence" value="ECO:0007669"/>
    <property type="project" value="TreeGrafter"/>
</dbReference>
<evidence type="ECO:0000256" key="1">
    <source>
        <dbReference type="ARBA" id="ARBA00023015"/>
    </source>
</evidence>
<dbReference type="RefSeq" id="WP_101893973.1">
    <property type="nucleotide sequence ID" value="NZ_CP022684.1"/>
</dbReference>
<sequence length="334" mass="37485">MSTAYIPARYFRILLSLLSERGLDLCQPLVVAGLPKEFAVSQQDDFLTLSQVEALVNWAVNATGDRSLGMLLGQRLNLSAHGVTGYAGLCASTLGEALRVAQRFQPLVMPLTDLWVEEHPDYSHLRIVPTQSMQEPTRQFILDATVSSIYIQGRFLYPEPWQEVSAHLPYDITRYDVDSLSAFRDVSIHYGGGELLLTIPTKLLSYPLALANEQAFQHAIRQCEALMTAIPRPGGMPEELRQSLLQAGPPLPSLEQLAQQRHVSERTLRRHLLQEGVRWRDLVTEVKMSLAKQYLVSGNDSITSIALRLGYQDSANFARAFRQHCGMSPSQWRQ</sequence>
<dbReference type="SUPFAM" id="SSF46689">
    <property type="entry name" value="Homeodomain-like"/>
    <property type="match status" value="1"/>
</dbReference>
<keyword evidence="2" id="KW-0238">DNA-binding</keyword>
<dbReference type="PROSITE" id="PS00041">
    <property type="entry name" value="HTH_ARAC_FAMILY_1"/>
    <property type="match status" value="1"/>
</dbReference>
<dbReference type="Gene3D" id="1.10.10.60">
    <property type="entry name" value="Homeodomain-like"/>
    <property type="match status" value="1"/>
</dbReference>
<protein>
    <recommendedName>
        <fullName evidence="4">HTH araC/xylS-type domain-containing protein</fullName>
    </recommendedName>
</protein>
<dbReference type="AlphaFoldDB" id="A0A2K9LJS9"/>
<dbReference type="EMBL" id="CP022684">
    <property type="protein sequence ID" value="AUM12598.1"/>
    <property type="molecule type" value="Genomic_DNA"/>
</dbReference>
<dbReference type="GO" id="GO:0003700">
    <property type="term" value="F:DNA-binding transcription factor activity"/>
    <property type="evidence" value="ECO:0007669"/>
    <property type="project" value="InterPro"/>
</dbReference>
<dbReference type="InterPro" id="IPR018062">
    <property type="entry name" value="HTH_AraC-typ_CS"/>
</dbReference>
<dbReference type="PANTHER" id="PTHR47894">
    <property type="entry name" value="HTH-TYPE TRANSCRIPTIONAL REGULATOR GADX"/>
    <property type="match status" value="1"/>
</dbReference>
<reference evidence="6" key="1">
    <citation type="submission" date="2017-08" db="EMBL/GenBank/DDBJ databases">
        <title>Direct submision.</title>
        <authorList>
            <person name="Kim S.-J."/>
            <person name="Rhee S.-K."/>
        </authorList>
    </citation>
    <scope>NUCLEOTIDE SEQUENCE [LARGE SCALE GENOMIC DNA]</scope>
    <source>
        <strain evidence="6">GI5</strain>
    </source>
</reference>
<dbReference type="InterPro" id="IPR032687">
    <property type="entry name" value="AraC-type_N"/>
</dbReference>
<dbReference type="GO" id="GO:0009893">
    <property type="term" value="P:positive regulation of metabolic process"/>
    <property type="evidence" value="ECO:0007669"/>
    <property type="project" value="UniProtKB-ARBA"/>
</dbReference>
<dbReference type="KEGG" id="kak:Kalk_09290"/>
<organism evidence="5 6">
    <name type="scientific">Ketobacter alkanivorans</name>
    <dbReference type="NCBI Taxonomy" id="1917421"/>
    <lineage>
        <taxon>Bacteria</taxon>
        <taxon>Pseudomonadati</taxon>
        <taxon>Pseudomonadota</taxon>
        <taxon>Gammaproteobacteria</taxon>
        <taxon>Pseudomonadales</taxon>
        <taxon>Ketobacteraceae</taxon>
        <taxon>Ketobacter</taxon>
    </lineage>
</organism>
<feature type="domain" description="HTH araC/xylS-type" evidence="4">
    <location>
        <begin position="253"/>
        <end position="334"/>
    </location>
</feature>
<gene>
    <name evidence="5" type="ORF">Kalk_09290</name>
</gene>
<proteinExistence type="predicted"/>
<keyword evidence="1" id="KW-0805">Transcription regulation</keyword>
<name>A0A2K9LJS9_9GAMM</name>
<dbReference type="PROSITE" id="PS01124">
    <property type="entry name" value="HTH_ARAC_FAMILY_2"/>
    <property type="match status" value="1"/>
</dbReference>
<evidence type="ECO:0000259" key="4">
    <source>
        <dbReference type="PROSITE" id="PS01124"/>
    </source>
</evidence>
<dbReference type="Proteomes" id="UP000235116">
    <property type="component" value="Chromosome"/>
</dbReference>
<dbReference type="PRINTS" id="PR00032">
    <property type="entry name" value="HTHARAC"/>
</dbReference>
<evidence type="ECO:0000256" key="2">
    <source>
        <dbReference type="ARBA" id="ARBA00023125"/>
    </source>
</evidence>
<keyword evidence="3" id="KW-0804">Transcription</keyword>
<evidence type="ECO:0000313" key="5">
    <source>
        <dbReference type="EMBL" id="AUM12598.1"/>
    </source>
</evidence>
<dbReference type="InterPro" id="IPR018060">
    <property type="entry name" value="HTH_AraC"/>
</dbReference>
<evidence type="ECO:0000256" key="3">
    <source>
        <dbReference type="ARBA" id="ARBA00023163"/>
    </source>
</evidence>
<evidence type="ECO:0000313" key="6">
    <source>
        <dbReference type="Proteomes" id="UP000235116"/>
    </source>
</evidence>
<dbReference type="OrthoDB" id="5722175at2"/>
<dbReference type="Pfam" id="PF12833">
    <property type="entry name" value="HTH_18"/>
    <property type="match status" value="1"/>
</dbReference>
<dbReference type="Pfam" id="PF12625">
    <property type="entry name" value="Arabinose_bd"/>
    <property type="match status" value="1"/>
</dbReference>
<dbReference type="SMART" id="SM00342">
    <property type="entry name" value="HTH_ARAC"/>
    <property type="match status" value="1"/>
</dbReference>
<dbReference type="InterPro" id="IPR009057">
    <property type="entry name" value="Homeodomain-like_sf"/>
</dbReference>